<evidence type="ECO:0000256" key="1">
    <source>
        <dbReference type="SAM" id="MobiDB-lite"/>
    </source>
</evidence>
<accession>A0ABU5CSX8</accession>
<dbReference type="EMBL" id="JAWDIQ010000001">
    <property type="protein sequence ID" value="MDY0408942.1"/>
    <property type="molecule type" value="Genomic_DNA"/>
</dbReference>
<organism evidence="2 3">
    <name type="scientific">Paracerasibacillus soli</name>
    <dbReference type="NCBI Taxonomy" id="480284"/>
    <lineage>
        <taxon>Bacteria</taxon>
        <taxon>Bacillati</taxon>
        <taxon>Bacillota</taxon>
        <taxon>Bacilli</taxon>
        <taxon>Bacillales</taxon>
        <taxon>Bacillaceae</taxon>
        <taxon>Paracerasibacillus</taxon>
    </lineage>
</organism>
<reference evidence="2 3" key="1">
    <citation type="submission" date="2023-10" db="EMBL/GenBank/DDBJ databases">
        <title>Virgibacillus soli CC-YMP-6 genome.</title>
        <authorList>
            <person name="Miliotis G."/>
            <person name="Sengupta P."/>
            <person name="Hameed A."/>
            <person name="Chuvochina M."/>
            <person name="Mcdonagh F."/>
            <person name="Simpson A.C."/>
            <person name="Singh N.K."/>
            <person name="Rekha P.D."/>
            <person name="Raman K."/>
            <person name="Hugenholtz P."/>
            <person name="Venkateswaran K."/>
        </authorList>
    </citation>
    <scope>NUCLEOTIDE SEQUENCE [LARGE SCALE GENOMIC DNA]</scope>
    <source>
        <strain evidence="2 3">CC-YMP-6</strain>
    </source>
</reference>
<proteinExistence type="predicted"/>
<sequence length="44" mass="5194">METEEELEKEETHVDGKKHKQEEHNRAEHDNSEVAETEMDGEDN</sequence>
<feature type="compositionally biased region" description="Basic and acidic residues" evidence="1">
    <location>
        <begin position="10"/>
        <end position="32"/>
    </location>
</feature>
<comment type="caution">
    <text evidence="2">The sequence shown here is derived from an EMBL/GenBank/DDBJ whole genome shotgun (WGS) entry which is preliminary data.</text>
</comment>
<evidence type="ECO:0000313" key="3">
    <source>
        <dbReference type="Proteomes" id="UP001275315"/>
    </source>
</evidence>
<evidence type="ECO:0000313" key="2">
    <source>
        <dbReference type="EMBL" id="MDY0408942.1"/>
    </source>
</evidence>
<feature type="region of interest" description="Disordered" evidence="1">
    <location>
        <begin position="1"/>
        <end position="44"/>
    </location>
</feature>
<protein>
    <submittedName>
        <fullName evidence="2">Uncharacterized protein</fullName>
    </submittedName>
</protein>
<gene>
    <name evidence="2" type="ORF">RWD45_10745</name>
</gene>
<feature type="compositionally biased region" description="Acidic residues" evidence="1">
    <location>
        <begin position="33"/>
        <end position="44"/>
    </location>
</feature>
<name>A0ABU5CSX8_9BACI</name>
<keyword evidence="3" id="KW-1185">Reference proteome</keyword>
<dbReference type="Proteomes" id="UP001275315">
    <property type="component" value="Unassembled WGS sequence"/>
</dbReference>
<dbReference type="RefSeq" id="WP_320379643.1">
    <property type="nucleotide sequence ID" value="NZ_JAWDIQ010000001.1"/>
</dbReference>